<feature type="region of interest" description="Disordered" evidence="1">
    <location>
        <begin position="131"/>
        <end position="156"/>
    </location>
</feature>
<dbReference type="InterPro" id="IPR001969">
    <property type="entry name" value="Aspartic_peptidase_AS"/>
</dbReference>
<feature type="compositionally biased region" description="Acidic residues" evidence="1">
    <location>
        <begin position="648"/>
        <end position="657"/>
    </location>
</feature>
<keyword evidence="3" id="KW-1185">Reference proteome</keyword>
<dbReference type="EMBL" id="WJBH02000003">
    <property type="protein sequence ID" value="KAI9560542.1"/>
    <property type="molecule type" value="Genomic_DNA"/>
</dbReference>
<feature type="region of interest" description="Disordered" evidence="1">
    <location>
        <begin position="644"/>
        <end position="663"/>
    </location>
</feature>
<accession>A0AAD5KWQ6</accession>
<dbReference type="AlphaFoldDB" id="A0AAD5KWQ6"/>
<gene>
    <name evidence="2" type="ORF">GHT06_011483</name>
</gene>
<dbReference type="PROSITE" id="PS00141">
    <property type="entry name" value="ASP_PROTEASE"/>
    <property type="match status" value="1"/>
</dbReference>
<evidence type="ECO:0000313" key="3">
    <source>
        <dbReference type="Proteomes" id="UP000820818"/>
    </source>
</evidence>
<evidence type="ECO:0000256" key="1">
    <source>
        <dbReference type="SAM" id="MobiDB-lite"/>
    </source>
</evidence>
<dbReference type="CDD" id="cd00303">
    <property type="entry name" value="retropepsin_like"/>
    <property type="match status" value="1"/>
</dbReference>
<dbReference type="InterPro" id="IPR021109">
    <property type="entry name" value="Peptidase_aspartic_dom_sf"/>
</dbReference>
<evidence type="ECO:0008006" key="4">
    <source>
        <dbReference type="Google" id="ProtNLM"/>
    </source>
</evidence>
<dbReference type="Gene3D" id="2.40.70.10">
    <property type="entry name" value="Acid Proteases"/>
    <property type="match status" value="1"/>
</dbReference>
<dbReference type="Proteomes" id="UP000820818">
    <property type="component" value="Linkage Group LG3"/>
</dbReference>
<proteinExistence type="predicted"/>
<evidence type="ECO:0000313" key="2">
    <source>
        <dbReference type="EMBL" id="KAI9560542.1"/>
    </source>
</evidence>
<organism evidence="2 3">
    <name type="scientific">Daphnia sinensis</name>
    <dbReference type="NCBI Taxonomy" id="1820382"/>
    <lineage>
        <taxon>Eukaryota</taxon>
        <taxon>Metazoa</taxon>
        <taxon>Ecdysozoa</taxon>
        <taxon>Arthropoda</taxon>
        <taxon>Crustacea</taxon>
        <taxon>Branchiopoda</taxon>
        <taxon>Diplostraca</taxon>
        <taxon>Cladocera</taxon>
        <taxon>Anomopoda</taxon>
        <taxon>Daphniidae</taxon>
        <taxon>Daphnia</taxon>
        <taxon>Daphnia similis group</taxon>
    </lineage>
</organism>
<reference evidence="2 3" key="1">
    <citation type="submission" date="2022-05" db="EMBL/GenBank/DDBJ databases">
        <title>A multi-omics perspective on studying reproductive biology in Daphnia sinensis.</title>
        <authorList>
            <person name="Jia J."/>
        </authorList>
    </citation>
    <scope>NUCLEOTIDE SEQUENCE [LARGE SCALE GENOMIC DNA]</scope>
    <source>
        <strain evidence="2 3">WSL</strain>
    </source>
</reference>
<comment type="caution">
    <text evidence="2">The sequence shown here is derived from an EMBL/GenBank/DDBJ whole genome shotgun (WGS) entry which is preliminary data.</text>
</comment>
<dbReference type="GO" id="GO:0006508">
    <property type="term" value="P:proteolysis"/>
    <property type="evidence" value="ECO:0007669"/>
    <property type="project" value="InterPro"/>
</dbReference>
<dbReference type="GO" id="GO:0004190">
    <property type="term" value="F:aspartic-type endopeptidase activity"/>
    <property type="evidence" value="ECO:0007669"/>
    <property type="project" value="InterPro"/>
</dbReference>
<sequence>MFEGKLGESGRHWVRIINQAGDVEGWTNAQKRQVAVRRLGGIALQWHLQSGANNPNWQNWSNALGTNFTQRLSPSEWYKLIEERVQKAGEPGIAYAVEKSRLLDLSPHVLTNAQKVSYLIVWSVRTHQEKLSSRGGKRPGPVGWPRPALTGKHIDESSRPTQLPVIRVYIQGVGETDALLDTGSSITTVRLPVVRRIVKNKGIRILPGIRGIDNKVVRVVDEIPLQIRFKDTTVLLENVAVVEMAPFPLILGVDWLVKANINLVCKDNQIVPVFIKDVEEEADTDKTNTSIPDEVKRSLPSEEFFQDLARDLPVVRRKGSVRFRINKAVEVPGESLQMLKGPVPINFTGKGMVRFGFSAEPSKTWMVPSALVSFKNGRARVPLMNLESKPVIIKRRNCVMFIDLDLDAQITVVPTEQKEEKDSNDGVARPVRMSCAAVSGYLRAAIREDVNTGPNLSGAEKEKVFALLDQHRRCLPTEKTQLGRAMKIQHNIDTGNSRSITSRPYRISQFERKVISEKVNEMLKDGPVSRRKFIKRVEQMRKAARFNIIRRQDRTKLLCDARRKASKPYHQGDLVLVRRMLKKKGLTKKFLPKYIGPFQIVKKVAETTYIVEELPSRRKRKVVRRFNAHVVQLKPFRARSDEWHVSELDEPTESENDNENRSETEMTQVAVDPVMEEIPAQHVPVPEFPNRPPCLLARVKLLLVLCIVYYAECGGDIPDTPLALRQVPFPPARCHDW</sequence>
<dbReference type="SUPFAM" id="SSF50630">
    <property type="entry name" value="Acid proteases"/>
    <property type="match status" value="1"/>
</dbReference>
<name>A0AAD5KWQ6_9CRUS</name>
<protein>
    <recommendedName>
        <fullName evidence="4">Peptidase A2 domain-containing protein</fullName>
    </recommendedName>
</protein>